<proteinExistence type="predicted"/>
<organism evidence="1 2">
    <name type="scientific">Eretmocerus hayati</name>
    <dbReference type="NCBI Taxonomy" id="131215"/>
    <lineage>
        <taxon>Eukaryota</taxon>
        <taxon>Metazoa</taxon>
        <taxon>Ecdysozoa</taxon>
        <taxon>Arthropoda</taxon>
        <taxon>Hexapoda</taxon>
        <taxon>Insecta</taxon>
        <taxon>Pterygota</taxon>
        <taxon>Neoptera</taxon>
        <taxon>Endopterygota</taxon>
        <taxon>Hymenoptera</taxon>
        <taxon>Apocrita</taxon>
        <taxon>Proctotrupomorpha</taxon>
        <taxon>Chalcidoidea</taxon>
        <taxon>Aphelinidae</taxon>
        <taxon>Aphelininae</taxon>
        <taxon>Eretmocerus</taxon>
    </lineage>
</organism>
<gene>
    <name evidence="1" type="ORF">QAD02_009615</name>
</gene>
<comment type="caution">
    <text evidence="1">The sequence shown here is derived from an EMBL/GenBank/DDBJ whole genome shotgun (WGS) entry which is preliminary data.</text>
</comment>
<sequence>MAGDPEGMTQVTWVPLESNPEVMTKFLHKTGVPTKWELTDVYGLDPELLAMVPKPVIALILLYPISPKSESYKAELEEKEKAKGVTNGKVYHLAQYVSNACGTIALIHSVANKLDQIKLEDGEMKKFLDETKDMTSEERGAALIKAEGIGDTHKDLAQEGQTEVPGENVKVYHHFVALIERDGCIYELDGRKPFPINHGPSSPETFLEDAAKVCKEYMQQDPDEVGFTMIALAVKE</sequence>
<evidence type="ECO:0000313" key="2">
    <source>
        <dbReference type="Proteomes" id="UP001239111"/>
    </source>
</evidence>
<reference evidence="1" key="1">
    <citation type="submission" date="2023-04" db="EMBL/GenBank/DDBJ databases">
        <title>A chromosome-level genome assembly of the parasitoid wasp Eretmocerus hayati.</title>
        <authorList>
            <person name="Zhong Y."/>
            <person name="Liu S."/>
            <person name="Liu Y."/>
        </authorList>
    </citation>
    <scope>NUCLEOTIDE SEQUENCE</scope>
    <source>
        <strain evidence="1">ZJU_SS_LIU_2023</strain>
    </source>
</reference>
<evidence type="ECO:0000313" key="1">
    <source>
        <dbReference type="EMBL" id="KAJ8667952.1"/>
    </source>
</evidence>
<accession>A0ACC2N9V3</accession>
<keyword evidence="2" id="KW-1185">Reference proteome</keyword>
<dbReference type="Proteomes" id="UP001239111">
    <property type="component" value="Chromosome 4"/>
</dbReference>
<protein>
    <submittedName>
        <fullName evidence="1">Uncharacterized protein</fullName>
    </submittedName>
</protein>
<name>A0ACC2N9V3_9HYME</name>
<dbReference type="EMBL" id="CM056744">
    <property type="protein sequence ID" value="KAJ8667952.1"/>
    <property type="molecule type" value="Genomic_DNA"/>
</dbReference>